<gene>
    <name evidence="4" type="ORF">SDC9_147205</name>
</gene>
<accession>A0A645EDP6</accession>
<keyword evidence="1" id="KW-0479">Metal-binding</keyword>
<protein>
    <submittedName>
        <fullName evidence="4">Uncharacterized protein</fullName>
    </submittedName>
</protein>
<comment type="caution">
    <text evidence="4">The sequence shown here is derived from an EMBL/GenBank/DDBJ whole genome shotgun (WGS) entry which is preliminary data.</text>
</comment>
<dbReference type="GO" id="GO:0016491">
    <property type="term" value="F:oxidoreductase activity"/>
    <property type="evidence" value="ECO:0007669"/>
    <property type="project" value="UniProtKB-KW"/>
</dbReference>
<name>A0A645EDP6_9ZZZZ</name>
<evidence type="ECO:0000313" key="4">
    <source>
        <dbReference type="EMBL" id="MPN00011.1"/>
    </source>
</evidence>
<dbReference type="AlphaFoldDB" id="A0A645EDP6"/>
<dbReference type="InterPro" id="IPR012334">
    <property type="entry name" value="Pectin_lyas_fold"/>
</dbReference>
<keyword evidence="3" id="KW-0408">Iron</keyword>
<dbReference type="PROSITE" id="PS00559">
    <property type="entry name" value="MOLYBDOPTERIN_EUK"/>
    <property type="match status" value="1"/>
</dbReference>
<dbReference type="SUPFAM" id="SSF51126">
    <property type="entry name" value="Pectin lyase-like"/>
    <property type="match status" value="1"/>
</dbReference>
<proteinExistence type="predicted"/>
<dbReference type="EMBL" id="VSSQ01046062">
    <property type="protein sequence ID" value="MPN00011.1"/>
    <property type="molecule type" value="Genomic_DNA"/>
</dbReference>
<reference evidence="4" key="1">
    <citation type="submission" date="2019-08" db="EMBL/GenBank/DDBJ databases">
        <authorList>
            <person name="Kucharzyk K."/>
            <person name="Murdoch R.W."/>
            <person name="Higgins S."/>
            <person name="Loffler F."/>
        </authorList>
    </citation>
    <scope>NUCLEOTIDE SEQUENCE</scope>
</reference>
<sequence>MADYKFFAVRLMGSNNEISWVKVIGGWVYNCDGITAYSNSKVSHCFIWANDDAIKVYLSNIVWSDIVVWQLNNGGVIQMSWGRTQAHNCRISRVDVLRAEWVKAGFNAALLSCVGNRYQESDRYSIQNNWVIEDVVTENPVPIIFGINPDAFSANDVRNFTLKNWNVSMLDGTVFRNRILAGNPNTKIDGFIFDNFIFNNVLLTQDNWFDVLQIDTS</sequence>
<organism evidence="4">
    <name type="scientific">bioreactor metagenome</name>
    <dbReference type="NCBI Taxonomy" id="1076179"/>
    <lineage>
        <taxon>unclassified sequences</taxon>
        <taxon>metagenomes</taxon>
        <taxon>ecological metagenomes</taxon>
    </lineage>
</organism>
<evidence type="ECO:0000256" key="1">
    <source>
        <dbReference type="ARBA" id="ARBA00022723"/>
    </source>
</evidence>
<evidence type="ECO:0000256" key="3">
    <source>
        <dbReference type="ARBA" id="ARBA00023004"/>
    </source>
</evidence>
<dbReference type="InterPro" id="IPR022407">
    <property type="entry name" value="OxRdtase_Mopterin_BS"/>
</dbReference>
<dbReference type="GO" id="GO:0043546">
    <property type="term" value="F:molybdopterin cofactor binding"/>
    <property type="evidence" value="ECO:0007669"/>
    <property type="project" value="InterPro"/>
</dbReference>
<evidence type="ECO:0000256" key="2">
    <source>
        <dbReference type="ARBA" id="ARBA00023002"/>
    </source>
</evidence>
<keyword evidence="2" id="KW-0560">Oxidoreductase</keyword>
<dbReference type="GO" id="GO:0046872">
    <property type="term" value="F:metal ion binding"/>
    <property type="evidence" value="ECO:0007669"/>
    <property type="project" value="UniProtKB-KW"/>
</dbReference>
<dbReference type="Gene3D" id="2.160.20.10">
    <property type="entry name" value="Single-stranded right-handed beta-helix, Pectin lyase-like"/>
    <property type="match status" value="1"/>
</dbReference>
<dbReference type="InterPro" id="IPR011050">
    <property type="entry name" value="Pectin_lyase_fold/virulence"/>
</dbReference>